<sequence>MDENLPSAPANPRPTGTPYRFKVRSLTTINDHVFVAATVGQRIYHPSSNLVDQSQGTYNRLRTVEAVNQGDIWPTTTTGNDRIPHIDIVYSSS</sequence>
<dbReference type="Proteomes" id="UP001519332">
    <property type="component" value="Unassembled WGS sequence"/>
</dbReference>
<reference evidence="1 2" key="1">
    <citation type="submission" date="2021-03" db="EMBL/GenBank/DDBJ databases">
        <title>Sequencing the genomes of 1000 actinobacteria strains.</title>
        <authorList>
            <person name="Klenk H.-P."/>
        </authorList>
    </citation>
    <scope>NUCLEOTIDE SEQUENCE [LARGE SCALE GENOMIC DNA]</scope>
    <source>
        <strain evidence="1 2">DSM 46670</strain>
    </source>
</reference>
<dbReference type="RefSeq" id="WP_209641568.1">
    <property type="nucleotide sequence ID" value="NZ_JAGINW010000001.1"/>
</dbReference>
<protein>
    <submittedName>
        <fullName evidence="1">Uncharacterized protein</fullName>
    </submittedName>
</protein>
<accession>A0ABS4TJY0</accession>
<keyword evidence="2" id="KW-1185">Reference proteome</keyword>
<comment type="caution">
    <text evidence="1">The sequence shown here is derived from an EMBL/GenBank/DDBJ whole genome shotgun (WGS) entry which is preliminary data.</text>
</comment>
<proteinExistence type="predicted"/>
<evidence type="ECO:0000313" key="1">
    <source>
        <dbReference type="EMBL" id="MBP2324309.1"/>
    </source>
</evidence>
<evidence type="ECO:0000313" key="2">
    <source>
        <dbReference type="Proteomes" id="UP001519332"/>
    </source>
</evidence>
<gene>
    <name evidence="1" type="ORF">JOF56_004694</name>
</gene>
<organism evidence="1 2">
    <name type="scientific">Kibdelosporangium banguiense</name>
    <dbReference type="NCBI Taxonomy" id="1365924"/>
    <lineage>
        <taxon>Bacteria</taxon>
        <taxon>Bacillati</taxon>
        <taxon>Actinomycetota</taxon>
        <taxon>Actinomycetes</taxon>
        <taxon>Pseudonocardiales</taxon>
        <taxon>Pseudonocardiaceae</taxon>
        <taxon>Kibdelosporangium</taxon>
    </lineage>
</organism>
<dbReference type="EMBL" id="JAGINW010000001">
    <property type="protein sequence ID" value="MBP2324309.1"/>
    <property type="molecule type" value="Genomic_DNA"/>
</dbReference>
<name>A0ABS4TJY0_9PSEU</name>